<evidence type="ECO:0000256" key="2">
    <source>
        <dbReference type="ARBA" id="ARBA00022737"/>
    </source>
</evidence>
<feature type="compositionally biased region" description="Acidic residues" evidence="7">
    <location>
        <begin position="106"/>
        <end position="118"/>
    </location>
</feature>
<feature type="coiled-coil region" evidence="6">
    <location>
        <begin position="6"/>
        <end position="54"/>
    </location>
</feature>
<feature type="domain" description="C2H2-type" evidence="8">
    <location>
        <begin position="195"/>
        <end position="223"/>
    </location>
</feature>
<dbReference type="Proteomes" id="UP001174691">
    <property type="component" value="Unassembled WGS sequence"/>
</dbReference>
<keyword evidence="1" id="KW-0479">Metal-binding</keyword>
<feature type="region of interest" description="Disordered" evidence="7">
    <location>
        <begin position="65"/>
        <end position="122"/>
    </location>
</feature>
<dbReference type="PROSITE" id="PS00028">
    <property type="entry name" value="ZINC_FINGER_C2H2_1"/>
    <property type="match status" value="3"/>
</dbReference>
<gene>
    <name evidence="9" type="ORF">NKR19_g420</name>
</gene>
<evidence type="ECO:0000259" key="8">
    <source>
        <dbReference type="PROSITE" id="PS50157"/>
    </source>
</evidence>
<dbReference type="Pfam" id="PF13912">
    <property type="entry name" value="zf-C2H2_6"/>
    <property type="match status" value="1"/>
</dbReference>
<name>A0AA38VQ11_9PEZI</name>
<dbReference type="PANTHER" id="PTHR24379:SF121">
    <property type="entry name" value="C2H2-TYPE DOMAIN-CONTAINING PROTEIN"/>
    <property type="match status" value="1"/>
</dbReference>
<keyword evidence="3 5" id="KW-0863">Zinc-finger</keyword>
<accession>A0AA38VQ11</accession>
<keyword evidence="2" id="KW-0677">Repeat</keyword>
<dbReference type="Gene3D" id="3.30.160.60">
    <property type="entry name" value="Classic Zinc Finger"/>
    <property type="match status" value="1"/>
</dbReference>
<dbReference type="AlphaFoldDB" id="A0AA38VQ11"/>
<protein>
    <recommendedName>
        <fullName evidence="8">C2H2-type domain-containing protein</fullName>
    </recommendedName>
</protein>
<feature type="domain" description="C2H2-type" evidence="8">
    <location>
        <begin position="156"/>
        <end position="183"/>
    </location>
</feature>
<evidence type="ECO:0000313" key="10">
    <source>
        <dbReference type="Proteomes" id="UP001174691"/>
    </source>
</evidence>
<dbReference type="EMBL" id="JANBVN010000004">
    <property type="protein sequence ID" value="KAJ9165381.1"/>
    <property type="molecule type" value="Genomic_DNA"/>
</dbReference>
<evidence type="ECO:0000256" key="5">
    <source>
        <dbReference type="PROSITE-ProRule" id="PRU00042"/>
    </source>
</evidence>
<keyword evidence="4" id="KW-0862">Zinc</keyword>
<evidence type="ECO:0000256" key="1">
    <source>
        <dbReference type="ARBA" id="ARBA00022723"/>
    </source>
</evidence>
<evidence type="ECO:0000256" key="6">
    <source>
        <dbReference type="SAM" id="Coils"/>
    </source>
</evidence>
<comment type="caution">
    <text evidence="9">The sequence shown here is derived from an EMBL/GenBank/DDBJ whole genome shotgun (WGS) entry which is preliminary data.</text>
</comment>
<evidence type="ECO:0000256" key="3">
    <source>
        <dbReference type="ARBA" id="ARBA00022771"/>
    </source>
</evidence>
<organism evidence="9 10">
    <name type="scientific">Coniochaeta hoffmannii</name>
    <dbReference type="NCBI Taxonomy" id="91930"/>
    <lineage>
        <taxon>Eukaryota</taxon>
        <taxon>Fungi</taxon>
        <taxon>Dikarya</taxon>
        <taxon>Ascomycota</taxon>
        <taxon>Pezizomycotina</taxon>
        <taxon>Sordariomycetes</taxon>
        <taxon>Sordariomycetidae</taxon>
        <taxon>Coniochaetales</taxon>
        <taxon>Coniochaetaceae</taxon>
        <taxon>Coniochaeta</taxon>
    </lineage>
</organism>
<keyword evidence="6" id="KW-0175">Coiled coil</keyword>
<reference evidence="9" key="1">
    <citation type="submission" date="2022-07" db="EMBL/GenBank/DDBJ databases">
        <title>Fungi with potential for degradation of polypropylene.</title>
        <authorList>
            <person name="Gostincar C."/>
        </authorList>
    </citation>
    <scope>NUCLEOTIDE SEQUENCE</scope>
    <source>
        <strain evidence="9">EXF-13287</strain>
    </source>
</reference>
<evidence type="ECO:0000313" key="9">
    <source>
        <dbReference type="EMBL" id="KAJ9165381.1"/>
    </source>
</evidence>
<proteinExistence type="predicted"/>
<sequence length="234" mass="26296">MDATKLDDIDLRVEAMGEDLSEAERRILDLQEENHELRRENADFRQRLAMIEAILGIRAPVPAVQGDAMDVGDDHERQDDDPEGVDNDDGDQDEEGSAALDKGAQQDEDEAKEEEDDPLPIMCARPDCNKRYKTQAALDRHVARTHDSDPATRKAHVCAVCSASFDKAVGLRTHEQEHKANGSHVESRLPVPGGCFCPACGRDLVTRRRLSNHISRTHPGWREENKWWKNKGDD</sequence>
<evidence type="ECO:0000256" key="7">
    <source>
        <dbReference type="SAM" id="MobiDB-lite"/>
    </source>
</evidence>
<dbReference type="SMART" id="SM00355">
    <property type="entry name" value="ZnF_C2H2"/>
    <property type="match status" value="3"/>
</dbReference>
<dbReference type="GO" id="GO:0008270">
    <property type="term" value="F:zinc ion binding"/>
    <property type="evidence" value="ECO:0007669"/>
    <property type="project" value="UniProtKB-KW"/>
</dbReference>
<dbReference type="PROSITE" id="PS50157">
    <property type="entry name" value="ZINC_FINGER_C2H2_2"/>
    <property type="match status" value="3"/>
</dbReference>
<feature type="compositionally biased region" description="Acidic residues" evidence="7">
    <location>
        <begin position="79"/>
        <end position="96"/>
    </location>
</feature>
<evidence type="ECO:0000256" key="4">
    <source>
        <dbReference type="ARBA" id="ARBA00022833"/>
    </source>
</evidence>
<dbReference type="InterPro" id="IPR013087">
    <property type="entry name" value="Znf_C2H2_type"/>
</dbReference>
<feature type="domain" description="C2H2-type" evidence="8">
    <location>
        <begin position="121"/>
        <end position="151"/>
    </location>
</feature>
<keyword evidence="10" id="KW-1185">Reference proteome</keyword>
<dbReference type="PANTHER" id="PTHR24379">
    <property type="entry name" value="KRAB AND ZINC FINGER DOMAIN-CONTAINING"/>
    <property type="match status" value="1"/>
</dbReference>